<dbReference type="InterPro" id="IPR036388">
    <property type="entry name" value="WH-like_DNA-bd_sf"/>
</dbReference>
<comment type="caution">
    <text evidence="5">The sequence shown here is derived from an EMBL/GenBank/DDBJ whole genome shotgun (WGS) entry which is preliminary data.</text>
</comment>
<feature type="domain" description="HTH arsR-type" evidence="4">
    <location>
        <begin position="1"/>
        <end position="93"/>
    </location>
</feature>
<evidence type="ECO:0000256" key="2">
    <source>
        <dbReference type="ARBA" id="ARBA00023125"/>
    </source>
</evidence>
<dbReference type="InterPro" id="IPR001845">
    <property type="entry name" value="HTH_ArsR_DNA-bd_dom"/>
</dbReference>
<dbReference type="PANTHER" id="PTHR33154:SF18">
    <property type="entry name" value="ARSENICAL RESISTANCE OPERON REPRESSOR"/>
    <property type="match status" value="1"/>
</dbReference>
<evidence type="ECO:0000259" key="4">
    <source>
        <dbReference type="PROSITE" id="PS50987"/>
    </source>
</evidence>
<sequence length="112" mass="12905">MDQHVDFALVFKALGDTTRLKIIEMLSCGELCACNILESFEITQPTLSYHMKILTECGLVTGRKEGSWMHYSNNTQLIELIKNYWTNITIEQEDCICKYTKADGRCNKDKMD</sequence>
<evidence type="ECO:0000313" key="5">
    <source>
        <dbReference type="EMBL" id="NNJ29484.1"/>
    </source>
</evidence>
<name>A0ABX1VN52_9FIRM</name>
<keyword evidence="3" id="KW-0804">Transcription</keyword>
<dbReference type="EMBL" id="JAAOXG010000013">
    <property type="protein sequence ID" value="NNJ29484.1"/>
    <property type="molecule type" value="Genomic_DNA"/>
</dbReference>
<dbReference type="PANTHER" id="PTHR33154">
    <property type="entry name" value="TRANSCRIPTIONAL REGULATOR, ARSR FAMILY"/>
    <property type="match status" value="1"/>
</dbReference>
<dbReference type="SMART" id="SM00418">
    <property type="entry name" value="HTH_ARSR"/>
    <property type="match status" value="1"/>
</dbReference>
<keyword evidence="1" id="KW-0805">Transcription regulation</keyword>
<dbReference type="Proteomes" id="UP000539052">
    <property type="component" value="Unassembled WGS sequence"/>
</dbReference>
<dbReference type="PROSITE" id="PS50987">
    <property type="entry name" value="HTH_ARSR_2"/>
    <property type="match status" value="1"/>
</dbReference>
<dbReference type="NCBIfam" id="NF033788">
    <property type="entry name" value="HTH_metalloreg"/>
    <property type="match status" value="1"/>
</dbReference>
<protein>
    <submittedName>
        <fullName evidence="5">Winged helix-turn-helix transcriptional regulator</fullName>
    </submittedName>
</protein>
<dbReference type="Gene3D" id="1.10.10.10">
    <property type="entry name" value="Winged helix-like DNA-binding domain superfamily/Winged helix DNA-binding domain"/>
    <property type="match status" value="1"/>
</dbReference>
<dbReference type="InterPro" id="IPR011991">
    <property type="entry name" value="ArsR-like_HTH"/>
</dbReference>
<dbReference type="PRINTS" id="PR00778">
    <property type="entry name" value="HTHARSR"/>
</dbReference>
<reference evidence="5 6" key="1">
    <citation type="submission" date="2020-03" db="EMBL/GenBank/DDBJ databases">
        <title>Genome Sequence of industrial isolate, B5A.</title>
        <authorList>
            <person name="Sharma S."/>
            <person name="Patil P.B."/>
            <person name="Korpole S."/>
        </authorList>
    </citation>
    <scope>NUCLEOTIDE SEQUENCE [LARGE SCALE GENOMIC DNA]</scope>
    <source>
        <strain evidence="5 6">PI-S10-B5A</strain>
    </source>
</reference>
<dbReference type="SUPFAM" id="SSF46785">
    <property type="entry name" value="Winged helix' DNA-binding domain"/>
    <property type="match status" value="1"/>
</dbReference>
<dbReference type="RefSeq" id="WP_170820751.1">
    <property type="nucleotide sequence ID" value="NZ_JAAOXG010000013.1"/>
</dbReference>
<dbReference type="CDD" id="cd00090">
    <property type="entry name" value="HTH_ARSR"/>
    <property type="match status" value="1"/>
</dbReference>
<gene>
    <name evidence="5" type="ORF">G9470_06655</name>
</gene>
<evidence type="ECO:0000256" key="3">
    <source>
        <dbReference type="ARBA" id="ARBA00023163"/>
    </source>
</evidence>
<keyword evidence="6" id="KW-1185">Reference proteome</keyword>
<evidence type="ECO:0000313" key="6">
    <source>
        <dbReference type="Proteomes" id="UP000539052"/>
    </source>
</evidence>
<proteinExistence type="predicted"/>
<accession>A0ABX1VN52</accession>
<organism evidence="5 6">
    <name type="scientific">Lacrimispora defluvii</name>
    <dbReference type="NCBI Taxonomy" id="2719233"/>
    <lineage>
        <taxon>Bacteria</taxon>
        <taxon>Bacillati</taxon>
        <taxon>Bacillota</taxon>
        <taxon>Clostridia</taxon>
        <taxon>Lachnospirales</taxon>
        <taxon>Lachnospiraceae</taxon>
        <taxon>Lacrimispora</taxon>
    </lineage>
</organism>
<evidence type="ECO:0000256" key="1">
    <source>
        <dbReference type="ARBA" id="ARBA00023015"/>
    </source>
</evidence>
<dbReference type="InterPro" id="IPR051081">
    <property type="entry name" value="HTH_MetalResp_TranReg"/>
</dbReference>
<dbReference type="InterPro" id="IPR036390">
    <property type="entry name" value="WH_DNA-bd_sf"/>
</dbReference>
<keyword evidence="2" id="KW-0238">DNA-binding</keyword>
<dbReference type="Pfam" id="PF01022">
    <property type="entry name" value="HTH_5"/>
    <property type="match status" value="1"/>
</dbReference>